<dbReference type="SUPFAM" id="SSF53098">
    <property type="entry name" value="Ribonuclease H-like"/>
    <property type="match status" value="1"/>
</dbReference>
<dbReference type="EMBL" id="LAZR01061697">
    <property type="protein sequence ID" value="KKK63055.1"/>
    <property type="molecule type" value="Genomic_DNA"/>
</dbReference>
<dbReference type="GO" id="GO:0003676">
    <property type="term" value="F:nucleic acid binding"/>
    <property type="evidence" value="ECO:0007669"/>
    <property type="project" value="InterPro"/>
</dbReference>
<accession>A0A0F8XPE3</accession>
<evidence type="ECO:0000313" key="2">
    <source>
        <dbReference type="EMBL" id="KKK63055.1"/>
    </source>
</evidence>
<dbReference type="AlphaFoldDB" id="A0A0F8XPE3"/>
<dbReference type="InterPro" id="IPR012337">
    <property type="entry name" value="RNaseH-like_sf"/>
</dbReference>
<dbReference type="Gene3D" id="3.30.420.10">
    <property type="entry name" value="Ribonuclease H-like superfamily/Ribonuclease H"/>
    <property type="match status" value="1"/>
</dbReference>
<protein>
    <recommendedName>
        <fullName evidence="1">YprB ribonuclease H-like domain-containing protein</fullName>
    </recommendedName>
</protein>
<dbReference type="InterPro" id="IPR038720">
    <property type="entry name" value="YprB_RNase_H-like_dom"/>
</dbReference>
<dbReference type="Pfam" id="PF13482">
    <property type="entry name" value="RNase_H_2"/>
    <property type="match status" value="1"/>
</dbReference>
<name>A0A0F8XPE3_9ZZZZ</name>
<feature type="domain" description="YprB ribonuclease H-like" evidence="1">
    <location>
        <begin position="3"/>
        <end position="75"/>
    </location>
</feature>
<feature type="non-terminal residue" evidence="2">
    <location>
        <position position="80"/>
    </location>
</feature>
<comment type="caution">
    <text evidence="2">The sequence shown here is derived from an EMBL/GenBank/DDBJ whole genome shotgun (WGS) entry which is preliminary data.</text>
</comment>
<dbReference type="InterPro" id="IPR036397">
    <property type="entry name" value="RNaseH_sf"/>
</dbReference>
<evidence type="ECO:0000259" key="1">
    <source>
        <dbReference type="Pfam" id="PF13482"/>
    </source>
</evidence>
<reference evidence="2" key="1">
    <citation type="journal article" date="2015" name="Nature">
        <title>Complex archaea that bridge the gap between prokaryotes and eukaryotes.</title>
        <authorList>
            <person name="Spang A."/>
            <person name="Saw J.H."/>
            <person name="Jorgensen S.L."/>
            <person name="Zaremba-Niedzwiedzka K."/>
            <person name="Martijn J."/>
            <person name="Lind A.E."/>
            <person name="van Eijk R."/>
            <person name="Schleper C."/>
            <person name="Guy L."/>
            <person name="Ettema T.J."/>
        </authorList>
    </citation>
    <scope>NUCLEOTIDE SEQUENCE</scope>
</reference>
<gene>
    <name evidence="2" type="ORF">LCGC14_2998140</name>
</gene>
<sequence length="80" mass="9156">MVKQIYDLICDADAIVHYNGTKFDMPILNQEFLFDSLDPPSSYANIDLLKTARKQFRLPSNKLDYVARYLGLGSKTKHMG</sequence>
<organism evidence="2">
    <name type="scientific">marine sediment metagenome</name>
    <dbReference type="NCBI Taxonomy" id="412755"/>
    <lineage>
        <taxon>unclassified sequences</taxon>
        <taxon>metagenomes</taxon>
        <taxon>ecological metagenomes</taxon>
    </lineage>
</organism>
<proteinExistence type="predicted"/>